<reference evidence="10" key="1">
    <citation type="submission" date="2018-11" db="EMBL/GenBank/DDBJ databases">
        <authorList>
            <person name="Alioto T."/>
            <person name="Alioto T."/>
        </authorList>
    </citation>
    <scope>NUCLEOTIDE SEQUENCE</scope>
</reference>
<evidence type="ECO:0000313" key="10">
    <source>
        <dbReference type="EMBL" id="VDI52580.1"/>
    </source>
</evidence>
<evidence type="ECO:0000256" key="6">
    <source>
        <dbReference type="RuleBase" id="RU003971"/>
    </source>
</evidence>
<dbReference type="PROSITE" id="PS50207">
    <property type="entry name" value="CASPASE_P10"/>
    <property type="match status" value="1"/>
</dbReference>
<keyword evidence="5" id="KW-0865">Zymogen</keyword>
<dbReference type="InterPro" id="IPR033139">
    <property type="entry name" value="Caspase_cys_AS"/>
</dbReference>
<dbReference type="OrthoDB" id="6116485at2759"/>
<dbReference type="PANTHER" id="PTHR10454">
    <property type="entry name" value="CASPASE"/>
    <property type="match status" value="1"/>
</dbReference>
<name>A0A8B6FMW9_MYTGA</name>
<accession>A0A8B6FMW9</accession>
<proteinExistence type="inferred from homology"/>
<evidence type="ECO:0000256" key="5">
    <source>
        <dbReference type="ARBA" id="ARBA00023145"/>
    </source>
</evidence>
<dbReference type="PROSITE" id="PS50208">
    <property type="entry name" value="CASPASE_P20"/>
    <property type="match status" value="1"/>
</dbReference>
<dbReference type="EC" id="3.4.22.60" evidence="10"/>
<evidence type="ECO:0000256" key="3">
    <source>
        <dbReference type="ARBA" id="ARBA00022801"/>
    </source>
</evidence>
<dbReference type="PROSITE" id="PS01122">
    <property type="entry name" value="CASPASE_CYS"/>
    <property type="match status" value="1"/>
</dbReference>
<evidence type="ECO:0000256" key="4">
    <source>
        <dbReference type="ARBA" id="ARBA00022807"/>
    </source>
</evidence>
<dbReference type="InterPro" id="IPR015917">
    <property type="entry name" value="Pept_C14A"/>
</dbReference>
<dbReference type="CDD" id="cd00032">
    <property type="entry name" value="CASc"/>
    <property type="match status" value="1"/>
</dbReference>
<sequence>MGKNFSKPNTKRNKKGRTEQRLSSIHENDHYGFVSQNQNSFQPGYAGFSYFPVREDKRCNLNQTTLRRYASTSNISTAPTTSDYVSQRGMNRSSQASNEHYSFDSDRSTQAETNIKLNHFETDARPTMRRTQSWLAIPDIYQMKEEFYNMNHARRGDCVIFNIKHVGTEEVRAGSEQDVQRLTESFSFLGFEVIEKVDLTKKEIIREIHSIADKNHYDNDCFVCVILSHGREGYVHTTDGEVSLSTLFDPIKNCKSLLGKPKLFFIQACRGNTIDFGNLVQDGSPRGSETLQMLSSESDVLIAYATTPDYVSWRDKKMGSIYIEVLCELLRLEGTETKLTELLQKVSNYTAKCFAVSRLCQVPCYTSSLSKSLVFNLKKRVVMVMYNDGTYSNVSNTNAQINATHSNA</sequence>
<dbReference type="GO" id="GO:0005737">
    <property type="term" value="C:cytoplasm"/>
    <property type="evidence" value="ECO:0007669"/>
    <property type="project" value="TreeGrafter"/>
</dbReference>
<dbReference type="GO" id="GO:0043525">
    <property type="term" value="P:positive regulation of neuron apoptotic process"/>
    <property type="evidence" value="ECO:0007669"/>
    <property type="project" value="TreeGrafter"/>
</dbReference>
<dbReference type="PANTHER" id="PTHR10454:SF232">
    <property type="entry name" value="AT03047P-RELATED"/>
    <property type="match status" value="1"/>
</dbReference>
<keyword evidence="11" id="KW-1185">Reference proteome</keyword>
<evidence type="ECO:0000259" key="8">
    <source>
        <dbReference type="PROSITE" id="PS50207"/>
    </source>
</evidence>
<dbReference type="GO" id="GO:0006508">
    <property type="term" value="P:proteolysis"/>
    <property type="evidence" value="ECO:0007669"/>
    <property type="project" value="UniProtKB-KW"/>
</dbReference>
<dbReference type="InterPro" id="IPR002138">
    <property type="entry name" value="Pept_C14_p10"/>
</dbReference>
<dbReference type="Pfam" id="PF00656">
    <property type="entry name" value="Peptidase_C14"/>
    <property type="match status" value="1"/>
</dbReference>
<dbReference type="InterPro" id="IPR001309">
    <property type="entry name" value="Pept_C14_p20"/>
</dbReference>
<dbReference type="InterPro" id="IPR029030">
    <property type="entry name" value="Caspase-like_dom_sf"/>
</dbReference>
<dbReference type="EMBL" id="UYJE01007203">
    <property type="protein sequence ID" value="VDI52580.1"/>
    <property type="molecule type" value="Genomic_DNA"/>
</dbReference>
<dbReference type="PRINTS" id="PR00376">
    <property type="entry name" value="IL1BCENZYME"/>
</dbReference>
<dbReference type="Proteomes" id="UP000596742">
    <property type="component" value="Unassembled WGS sequence"/>
</dbReference>
<dbReference type="InterPro" id="IPR016129">
    <property type="entry name" value="Caspase_his_AS"/>
</dbReference>
<feature type="compositionally biased region" description="Polar residues" evidence="7">
    <location>
        <begin position="76"/>
        <end position="100"/>
    </location>
</feature>
<dbReference type="InterPro" id="IPR011600">
    <property type="entry name" value="Pept_C14_caspase"/>
</dbReference>
<evidence type="ECO:0000259" key="9">
    <source>
        <dbReference type="PROSITE" id="PS50208"/>
    </source>
</evidence>
<dbReference type="GO" id="GO:0006915">
    <property type="term" value="P:apoptotic process"/>
    <property type="evidence" value="ECO:0007669"/>
    <property type="project" value="TreeGrafter"/>
</dbReference>
<dbReference type="GO" id="GO:0004197">
    <property type="term" value="F:cysteine-type endopeptidase activity"/>
    <property type="evidence" value="ECO:0007669"/>
    <property type="project" value="InterPro"/>
</dbReference>
<evidence type="ECO:0000256" key="7">
    <source>
        <dbReference type="SAM" id="MobiDB-lite"/>
    </source>
</evidence>
<protein>
    <submittedName>
        <fullName evidence="10">Caspase 7</fullName>
        <ecNumber evidence="10">3.4.22.60</ecNumber>
    </submittedName>
</protein>
<evidence type="ECO:0000313" key="11">
    <source>
        <dbReference type="Proteomes" id="UP000596742"/>
    </source>
</evidence>
<dbReference type="SMART" id="SM00115">
    <property type="entry name" value="CASc"/>
    <property type="match status" value="1"/>
</dbReference>
<dbReference type="SUPFAM" id="SSF52129">
    <property type="entry name" value="Caspase-like"/>
    <property type="match status" value="1"/>
</dbReference>
<evidence type="ECO:0000256" key="1">
    <source>
        <dbReference type="ARBA" id="ARBA00010134"/>
    </source>
</evidence>
<keyword evidence="3 10" id="KW-0378">Hydrolase</keyword>
<dbReference type="InterPro" id="IPR002398">
    <property type="entry name" value="Pept_C14"/>
</dbReference>
<dbReference type="Gene3D" id="3.40.50.1460">
    <property type="match status" value="1"/>
</dbReference>
<comment type="similarity">
    <text evidence="1 6">Belongs to the peptidase C14A family.</text>
</comment>
<comment type="caution">
    <text evidence="10">The sequence shown here is derived from an EMBL/GenBank/DDBJ whole genome shotgun (WGS) entry which is preliminary data.</text>
</comment>
<feature type="region of interest" description="Disordered" evidence="7">
    <location>
        <begin position="76"/>
        <end position="109"/>
    </location>
</feature>
<keyword evidence="4" id="KW-0788">Thiol protease</keyword>
<gene>
    <name evidence="10" type="ORF">MGAL_10B029696</name>
</gene>
<feature type="domain" description="Caspase family p10" evidence="8">
    <location>
        <begin position="290"/>
        <end position="377"/>
    </location>
</feature>
<dbReference type="PROSITE" id="PS01121">
    <property type="entry name" value="CASPASE_HIS"/>
    <property type="match status" value="1"/>
</dbReference>
<evidence type="ECO:0000256" key="2">
    <source>
        <dbReference type="ARBA" id="ARBA00022670"/>
    </source>
</evidence>
<feature type="domain" description="Caspase family p20" evidence="9">
    <location>
        <begin position="154"/>
        <end position="273"/>
    </location>
</feature>
<organism evidence="10 11">
    <name type="scientific">Mytilus galloprovincialis</name>
    <name type="common">Mediterranean mussel</name>
    <dbReference type="NCBI Taxonomy" id="29158"/>
    <lineage>
        <taxon>Eukaryota</taxon>
        <taxon>Metazoa</taxon>
        <taxon>Spiralia</taxon>
        <taxon>Lophotrochozoa</taxon>
        <taxon>Mollusca</taxon>
        <taxon>Bivalvia</taxon>
        <taxon>Autobranchia</taxon>
        <taxon>Pteriomorphia</taxon>
        <taxon>Mytilida</taxon>
        <taxon>Mytiloidea</taxon>
        <taxon>Mytilidae</taxon>
        <taxon>Mytilinae</taxon>
        <taxon>Mytilus</taxon>
    </lineage>
</organism>
<dbReference type="AlphaFoldDB" id="A0A8B6FMW9"/>
<keyword evidence="2" id="KW-0645">Protease</keyword>
<feature type="region of interest" description="Disordered" evidence="7">
    <location>
        <begin position="1"/>
        <end position="20"/>
    </location>
</feature>